<dbReference type="OrthoDB" id="9805535at2"/>
<dbReference type="SUPFAM" id="SSF52540">
    <property type="entry name" value="P-loop containing nucleoside triphosphate hydrolases"/>
    <property type="match status" value="1"/>
</dbReference>
<dbReference type="EMBL" id="MIQH01000362">
    <property type="protein sequence ID" value="OIR25279.1"/>
    <property type="molecule type" value="Genomic_DNA"/>
</dbReference>
<gene>
    <name evidence="1" type="ORF">BGC33_05985</name>
</gene>
<reference evidence="2" key="1">
    <citation type="submission" date="2016-09" db="EMBL/GenBank/DDBJ databases">
        <title>Genome Sequence of Bathymodiolus thermophilus sulfur-oxidizing gill endosymbiont.</title>
        <authorList>
            <person name="Ponnudurai R."/>
            <person name="Kleiner M."/>
            <person name="Sayavedra L."/>
            <person name="Thuermer A."/>
            <person name="Felbeck H."/>
            <person name="Schlueter R."/>
            <person name="Schweder T."/>
            <person name="Markert S."/>
        </authorList>
    </citation>
    <scope>NUCLEOTIDE SEQUENCE [LARGE SCALE GENOMIC DNA]</scope>
    <source>
        <strain evidence="2">BAT/CrabSpa'14</strain>
    </source>
</reference>
<dbReference type="Gene3D" id="3.40.50.300">
    <property type="entry name" value="P-loop containing nucleotide triphosphate hydrolases"/>
    <property type="match status" value="1"/>
</dbReference>
<evidence type="ECO:0008006" key="3">
    <source>
        <dbReference type="Google" id="ProtNLM"/>
    </source>
</evidence>
<dbReference type="PANTHER" id="PTHR34301:SF8">
    <property type="entry name" value="ATPASE DOMAIN-CONTAINING PROTEIN"/>
    <property type="match status" value="1"/>
</dbReference>
<dbReference type="PANTHER" id="PTHR34301">
    <property type="entry name" value="DNA-BINDING PROTEIN-RELATED"/>
    <property type="match status" value="1"/>
</dbReference>
<dbReference type="Proteomes" id="UP000182798">
    <property type="component" value="Unassembled WGS sequence"/>
</dbReference>
<proteinExistence type="predicted"/>
<name>A0A1J5UM19_9GAMM</name>
<organism evidence="1 2">
    <name type="scientific">Bathymodiolus thermophilus thioautotrophic gill symbiont</name>
    <dbReference type="NCBI Taxonomy" id="2360"/>
    <lineage>
        <taxon>Bacteria</taxon>
        <taxon>Pseudomonadati</taxon>
        <taxon>Pseudomonadota</taxon>
        <taxon>Gammaproteobacteria</taxon>
        <taxon>sulfur-oxidizing symbionts</taxon>
    </lineage>
</organism>
<comment type="caution">
    <text evidence="1">The sequence shown here is derived from an EMBL/GenBank/DDBJ whole genome shotgun (WGS) entry which is preliminary data.</text>
</comment>
<dbReference type="RefSeq" id="WP_071563665.1">
    <property type="nucleotide sequence ID" value="NZ_MIQH01000362.1"/>
</dbReference>
<dbReference type="InterPro" id="IPR027417">
    <property type="entry name" value="P-loop_NTPase"/>
</dbReference>
<protein>
    <recommendedName>
        <fullName evidence="3">ATPase domain-containing protein</fullName>
    </recommendedName>
</protein>
<sequence length="410" mass="48040">MRNNINFIVGGVARNADNCFHHSYVVEISTLLENDNVLLLSPRRTGKTSLMYRLLDHPENNQKVIHLNVEAFETAAEFYLSLLGALHEFQPVYVKKLLSVRRTVKNILPTIKEIKVIGFKIKLRKTVGRNWQKLANELMDKIIDSGESILFIIDEFPDFLNKMLQKDKEEVSAFLHHFRQLRLNPKANKIRWLIAGSVNIRGVLGEQNLLQFINDFKIETLPVIKEEEVNKFIGNMLAARGITFDESVIKQMMKLLGEPMPYFLQLFTQELCLHCRRKEINEISTTTVNLIFNTVLLGQSAQDQLQHYHSRIKGYYPQNMQESSHYLLDILSQSDIGISKQQLFSEYLQYRQKQATYGEININTQEAENLFKKILLRLESDFYIGKKHHDKYLFKSHLIKLWWRQNWAQL</sequence>
<dbReference type="AlphaFoldDB" id="A0A1J5UM19"/>
<accession>A0A1J5UM19</accession>
<evidence type="ECO:0000313" key="1">
    <source>
        <dbReference type="EMBL" id="OIR25279.1"/>
    </source>
</evidence>
<evidence type="ECO:0000313" key="2">
    <source>
        <dbReference type="Proteomes" id="UP000182798"/>
    </source>
</evidence>